<dbReference type="AlphaFoldDB" id="A0A328PE61"/>
<feature type="transmembrane region" description="Helical" evidence="1">
    <location>
        <begin position="20"/>
        <end position="39"/>
    </location>
</feature>
<keyword evidence="1" id="KW-0812">Transmembrane</keyword>
<dbReference type="EMBL" id="QLOE01000010">
    <property type="protein sequence ID" value="RAO78642.1"/>
    <property type="molecule type" value="Genomic_DNA"/>
</dbReference>
<protein>
    <submittedName>
        <fullName evidence="2">Uncharacterized protein</fullName>
    </submittedName>
</protein>
<accession>A0A328PE61</accession>
<proteinExistence type="predicted"/>
<dbReference type="OrthoDB" id="82125at2157"/>
<dbReference type="Proteomes" id="UP000249782">
    <property type="component" value="Unassembled WGS sequence"/>
</dbReference>
<sequence length="83" mass="9079">MIFTISVTTGNIPTTGQTMIYGVLAVITLIAFLGLKEILSSEELKNQQIKAFISGLNIVIIPLLIVFLCILVYKVVTTLKIII</sequence>
<keyword evidence="3" id="KW-1185">Reference proteome</keyword>
<evidence type="ECO:0000313" key="2">
    <source>
        <dbReference type="EMBL" id="RAO78642.1"/>
    </source>
</evidence>
<dbReference type="RefSeq" id="WP_112094406.1">
    <property type="nucleotide sequence ID" value="NZ_QLOE01000010.1"/>
</dbReference>
<keyword evidence="1" id="KW-0472">Membrane</keyword>
<comment type="caution">
    <text evidence="2">The sequence shown here is derived from an EMBL/GenBank/DDBJ whole genome shotgun (WGS) entry which is preliminary data.</text>
</comment>
<evidence type="ECO:0000256" key="1">
    <source>
        <dbReference type="SAM" id="Phobius"/>
    </source>
</evidence>
<name>A0A328PE61_9EURY</name>
<feature type="transmembrane region" description="Helical" evidence="1">
    <location>
        <begin position="51"/>
        <end position="73"/>
    </location>
</feature>
<reference evidence="2 3" key="1">
    <citation type="submission" date="2018-06" db="EMBL/GenBank/DDBJ databases">
        <title>Draft genome sequence of hyperthermophilic methanogen Methanothermobacter tenebrarum sp. MCM-B 1447.</title>
        <authorList>
            <person name="Pore S.D."/>
            <person name="Dagar S."/>
            <person name="Dhakephalkar P.K."/>
        </authorList>
    </citation>
    <scope>NUCLEOTIDE SEQUENCE [LARGE SCALE GENOMIC DNA]</scope>
    <source>
        <strain evidence="2 3">MCM B 1447</strain>
    </source>
</reference>
<keyword evidence="1" id="KW-1133">Transmembrane helix</keyword>
<evidence type="ECO:0000313" key="3">
    <source>
        <dbReference type="Proteomes" id="UP000249782"/>
    </source>
</evidence>
<gene>
    <name evidence="2" type="ORF">DPC56_07230</name>
</gene>
<organism evidence="2 3">
    <name type="scientific">Methanothermobacter tenebrarum</name>
    <dbReference type="NCBI Taxonomy" id="680118"/>
    <lineage>
        <taxon>Archaea</taxon>
        <taxon>Methanobacteriati</taxon>
        <taxon>Methanobacteriota</taxon>
        <taxon>Methanomada group</taxon>
        <taxon>Methanobacteria</taxon>
        <taxon>Methanobacteriales</taxon>
        <taxon>Methanobacteriaceae</taxon>
        <taxon>Methanothermobacter</taxon>
    </lineage>
</organism>